<feature type="non-terminal residue" evidence="2">
    <location>
        <position position="452"/>
    </location>
</feature>
<proteinExistence type="predicted"/>
<sequence length="452" mass="50429">MALPPRRLPGGEASEYGLGKVVTYKRCFGEEVQAKVVDIDWDAGICELEYDVLSQSSGWQSHRRASARLSGLKLEEQPRLPYERRALMLRQLRRLARYFVESGWLKTQCEESNENFKVQIAAGTKYKKEPNLYAIDEFLVKPATDPAQFGGISAELRAAAKLPPPARTSSFAEVLNAAQGGIKVDFFVSHFWGHLFRLTIAALTSFAASRGVSLEAYSSYSFWICLFAVNQHRAGEEVGSSPEDGPFNAALDAARGVVMVVDKRVEPFKRIWCLYEVHRVHELGKIFELIDEGGSIATNLDTMKSVADSLESVSASTAQASKEQDKWSIWFEIADPHVLRYAGTASIFKIYVGNLAHGRKANLFREFDTGLSELLAEPLLRAAVEAGDKETALRCIAWGAKDQQGDYLHKAMTMLWDSLYVAVVNTRFSPHPQTLSHVMALFETLQECRCCE</sequence>
<evidence type="ECO:0000313" key="1">
    <source>
        <dbReference type="EMBL" id="CAE8582869.1"/>
    </source>
</evidence>
<dbReference type="EMBL" id="CAJNNV010000518">
    <property type="protein sequence ID" value="CAE8582869.1"/>
    <property type="molecule type" value="Genomic_DNA"/>
</dbReference>
<protein>
    <submittedName>
        <fullName evidence="2">Uncharacterized protein</fullName>
    </submittedName>
</protein>
<gene>
    <name evidence="1" type="ORF">PGLA1383_LOCUS1859</name>
    <name evidence="2" type="ORF">PGLA2088_LOCUS4121</name>
</gene>
<dbReference type="EMBL" id="CAJNNW010003720">
    <property type="protein sequence ID" value="CAE8645683.1"/>
    <property type="molecule type" value="Genomic_DNA"/>
</dbReference>
<dbReference type="AlphaFoldDB" id="A0A813I694"/>
<dbReference type="Proteomes" id="UP000626109">
    <property type="component" value="Unassembled WGS sequence"/>
</dbReference>
<keyword evidence="4" id="KW-1185">Reference proteome</keyword>
<name>A0A813I694_POLGL</name>
<evidence type="ECO:0000313" key="3">
    <source>
        <dbReference type="Proteomes" id="UP000626109"/>
    </source>
</evidence>
<reference evidence="2" key="1">
    <citation type="submission" date="2021-02" db="EMBL/GenBank/DDBJ databases">
        <authorList>
            <person name="Dougan E. K."/>
            <person name="Rhodes N."/>
            <person name="Thang M."/>
            <person name="Chan C."/>
        </authorList>
    </citation>
    <scope>NUCLEOTIDE SEQUENCE</scope>
</reference>
<dbReference type="Proteomes" id="UP000654075">
    <property type="component" value="Unassembled WGS sequence"/>
</dbReference>
<comment type="caution">
    <text evidence="2">The sequence shown here is derived from an EMBL/GenBank/DDBJ whole genome shotgun (WGS) entry which is preliminary data.</text>
</comment>
<evidence type="ECO:0000313" key="2">
    <source>
        <dbReference type="EMBL" id="CAE8645683.1"/>
    </source>
</evidence>
<organism evidence="2 3">
    <name type="scientific">Polarella glacialis</name>
    <name type="common">Dinoflagellate</name>
    <dbReference type="NCBI Taxonomy" id="89957"/>
    <lineage>
        <taxon>Eukaryota</taxon>
        <taxon>Sar</taxon>
        <taxon>Alveolata</taxon>
        <taxon>Dinophyceae</taxon>
        <taxon>Suessiales</taxon>
        <taxon>Suessiaceae</taxon>
        <taxon>Polarella</taxon>
    </lineage>
</organism>
<evidence type="ECO:0000313" key="4">
    <source>
        <dbReference type="Proteomes" id="UP000654075"/>
    </source>
</evidence>
<accession>A0A813I694</accession>
<dbReference type="OrthoDB" id="442382at2759"/>